<feature type="domain" description="Apple" evidence="2">
    <location>
        <begin position="451"/>
        <end position="530"/>
    </location>
</feature>
<comment type="caution">
    <text evidence="3">The sequence shown here is derived from an EMBL/GenBank/DDBJ whole genome shotgun (WGS) entry which is preliminary data.</text>
</comment>
<feature type="signal peptide" evidence="1">
    <location>
        <begin position="1"/>
        <end position="19"/>
    </location>
</feature>
<reference evidence="3" key="1">
    <citation type="submission" date="2022-09" db="EMBL/GenBank/DDBJ databases">
        <title>Fusarium specimens isolated from Avocado Roots.</title>
        <authorList>
            <person name="Stajich J."/>
            <person name="Roper C."/>
            <person name="Heimlech-Rivalta G."/>
        </authorList>
    </citation>
    <scope>NUCLEOTIDE SEQUENCE</scope>
    <source>
        <strain evidence="3">CF00095</strain>
    </source>
</reference>
<accession>A0ABQ8R822</accession>
<proteinExistence type="predicted"/>
<organism evidence="3 4">
    <name type="scientific">Fusarium equiseti</name>
    <name type="common">Fusarium scirpi</name>
    <dbReference type="NCBI Taxonomy" id="61235"/>
    <lineage>
        <taxon>Eukaryota</taxon>
        <taxon>Fungi</taxon>
        <taxon>Dikarya</taxon>
        <taxon>Ascomycota</taxon>
        <taxon>Pezizomycotina</taxon>
        <taxon>Sordariomycetes</taxon>
        <taxon>Hypocreomycetidae</taxon>
        <taxon>Hypocreales</taxon>
        <taxon>Nectriaceae</taxon>
        <taxon>Fusarium</taxon>
        <taxon>Fusarium incarnatum-equiseti species complex</taxon>
    </lineage>
</organism>
<evidence type="ECO:0000259" key="2">
    <source>
        <dbReference type="PROSITE" id="PS50948"/>
    </source>
</evidence>
<protein>
    <recommendedName>
        <fullName evidence="2">Apple domain-containing protein</fullName>
    </recommendedName>
</protein>
<gene>
    <name evidence="3" type="ORF">NW768_007545</name>
</gene>
<sequence>MAFLQFLAVAVALCCEVSASPCRPSSNIIVVSSTNVQDNVASLTVSSVLNSYGPVTTTIFSVIDNSSDGSSEGAATYELSTSTDSLTLVWTSVPLSSIDSDSPMTNGATTTTVLSSETIASQISSSSAEDETSTTKDTAFPDVYTFMNMVPTTETTFLATGASGTSFSQIPSTTEATPSIDLVDIDTITSGSTTVETIRTSSAEVSDITISLDASSTAEDIVNTKIEESSTVETSSIETSTIEINIIETTTAKASTSTTEEPTTSTSVAKSTGYFINGGFENPNDDGDYTGAPSLLGRSVTVKEDPSKALSGSRYAELAWPLVATGGSATYTFRQSVTGLDPTKRYAYTYNWAPVNPVMGISNNGYLKFTTYLGSTLYEFETRGEVSPTDQYIKRKIVFGGTPNMSPVDYVQTRLQPTGLTSILVRFDDISIVEYDPPCTLVSEAPNDKWCGPKGSVYGVSYLERMTGLREPMSLEDCAERCNLDQECTMISYVPIVGYNTGQCFRFKVPREELDFVQNSGGHYVYEMECFEFK</sequence>
<dbReference type="Proteomes" id="UP001152024">
    <property type="component" value="Unassembled WGS sequence"/>
</dbReference>
<dbReference type="EMBL" id="JAOQBH010000011">
    <property type="protein sequence ID" value="KAJ4129016.1"/>
    <property type="molecule type" value="Genomic_DNA"/>
</dbReference>
<keyword evidence="4" id="KW-1185">Reference proteome</keyword>
<dbReference type="InterPro" id="IPR003609">
    <property type="entry name" value="Pan_app"/>
</dbReference>
<evidence type="ECO:0000313" key="3">
    <source>
        <dbReference type="EMBL" id="KAJ4129016.1"/>
    </source>
</evidence>
<evidence type="ECO:0000256" key="1">
    <source>
        <dbReference type="SAM" id="SignalP"/>
    </source>
</evidence>
<dbReference type="PROSITE" id="PS50948">
    <property type="entry name" value="PAN"/>
    <property type="match status" value="1"/>
</dbReference>
<name>A0ABQ8R822_FUSEQ</name>
<feature type="chain" id="PRO_5046810615" description="Apple domain-containing protein" evidence="1">
    <location>
        <begin position="20"/>
        <end position="534"/>
    </location>
</feature>
<keyword evidence="1" id="KW-0732">Signal</keyword>
<evidence type="ECO:0000313" key="4">
    <source>
        <dbReference type="Proteomes" id="UP001152024"/>
    </source>
</evidence>